<dbReference type="STRING" id="155974.SAMN04487818_108120"/>
<dbReference type="RefSeq" id="WP_092780287.1">
    <property type="nucleotide sequence ID" value="NZ_FOGI01000008.1"/>
</dbReference>
<gene>
    <name evidence="1" type="ORF">SAMN04487818_108120</name>
</gene>
<keyword evidence="2" id="KW-1185">Reference proteome</keyword>
<name>A0A1H9V7G4_9PSEU</name>
<organism evidence="1 2">
    <name type="scientific">Actinokineospora terrae</name>
    <dbReference type="NCBI Taxonomy" id="155974"/>
    <lineage>
        <taxon>Bacteria</taxon>
        <taxon>Bacillati</taxon>
        <taxon>Actinomycetota</taxon>
        <taxon>Actinomycetes</taxon>
        <taxon>Pseudonocardiales</taxon>
        <taxon>Pseudonocardiaceae</taxon>
        <taxon>Actinokineospora</taxon>
    </lineage>
</organism>
<accession>A0A1H9V7G4</accession>
<proteinExistence type="predicted"/>
<reference evidence="2" key="1">
    <citation type="submission" date="2016-10" db="EMBL/GenBank/DDBJ databases">
        <authorList>
            <person name="Varghese N."/>
            <person name="Submissions S."/>
        </authorList>
    </citation>
    <scope>NUCLEOTIDE SEQUENCE [LARGE SCALE GENOMIC DNA]</scope>
    <source>
        <strain evidence="2">DSM 44260</strain>
    </source>
</reference>
<protein>
    <submittedName>
        <fullName evidence="1">Uncharacterized protein</fullName>
    </submittedName>
</protein>
<evidence type="ECO:0000313" key="1">
    <source>
        <dbReference type="EMBL" id="SES17612.1"/>
    </source>
</evidence>
<dbReference type="Proteomes" id="UP000199051">
    <property type="component" value="Unassembled WGS sequence"/>
</dbReference>
<dbReference type="EMBL" id="FOGI01000008">
    <property type="protein sequence ID" value="SES17612.1"/>
    <property type="molecule type" value="Genomic_DNA"/>
</dbReference>
<sequence length="133" mass="13745">MGALAAAKDAVTAFDAAGARFGTALAWSAMADHADADPDLDVIAEIDGWLAAHDLPAAARRHAAGSAARVAADRGDLATARDRLHAARRTPAPVGAFAAAMRADRVHFGATPRELCGIMLLVERQVLAVVTPR</sequence>
<dbReference type="AlphaFoldDB" id="A0A1H9V7G4"/>
<evidence type="ECO:0000313" key="2">
    <source>
        <dbReference type="Proteomes" id="UP000199051"/>
    </source>
</evidence>